<accession>A0A315VZG9</accession>
<dbReference type="AlphaFoldDB" id="A0A315VZG9"/>
<keyword evidence="2" id="KW-1133">Transmembrane helix</keyword>
<evidence type="ECO:0000256" key="2">
    <source>
        <dbReference type="SAM" id="Phobius"/>
    </source>
</evidence>
<keyword evidence="2" id="KW-0472">Membrane</keyword>
<reference evidence="3 4" key="1">
    <citation type="journal article" date="2018" name="G3 (Bethesda)">
        <title>A High-Quality Reference Genome for the Invasive Mosquitofish Gambusia affinis Using a Chicago Library.</title>
        <authorList>
            <person name="Hoffberg S.L."/>
            <person name="Troendle N.J."/>
            <person name="Glenn T.C."/>
            <person name="Mahmud O."/>
            <person name="Louha S."/>
            <person name="Chalopin D."/>
            <person name="Bennetzen J.L."/>
            <person name="Mauricio R."/>
        </authorList>
    </citation>
    <scope>NUCLEOTIDE SEQUENCE [LARGE SCALE GENOMIC DNA]</scope>
    <source>
        <strain evidence="3">NE01/NJP1002.9</strain>
        <tissue evidence="3">Muscle</tissue>
    </source>
</reference>
<evidence type="ECO:0000313" key="4">
    <source>
        <dbReference type="Proteomes" id="UP000250572"/>
    </source>
</evidence>
<feature type="compositionally biased region" description="Low complexity" evidence="1">
    <location>
        <begin position="204"/>
        <end position="218"/>
    </location>
</feature>
<protein>
    <submittedName>
        <fullName evidence="3">Uncharacterized protein</fullName>
    </submittedName>
</protein>
<feature type="transmembrane region" description="Helical" evidence="2">
    <location>
        <begin position="318"/>
        <end position="339"/>
    </location>
</feature>
<evidence type="ECO:0000313" key="3">
    <source>
        <dbReference type="EMBL" id="PWA29070.1"/>
    </source>
</evidence>
<dbReference type="Proteomes" id="UP000250572">
    <property type="component" value="Unassembled WGS sequence"/>
</dbReference>
<feature type="compositionally biased region" description="Low complexity" evidence="1">
    <location>
        <begin position="241"/>
        <end position="254"/>
    </location>
</feature>
<feature type="compositionally biased region" description="Low complexity" evidence="1">
    <location>
        <begin position="174"/>
        <end position="187"/>
    </location>
</feature>
<feature type="region of interest" description="Disordered" evidence="1">
    <location>
        <begin position="199"/>
        <end position="218"/>
    </location>
</feature>
<organism evidence="3 4">
    <name type="scientific">Gambusia affinis</name>
    <name type="common">Western mosquitofish</name>
    <name type="synonym">Heterandria affinis</name>
    <dbReference type="NCBI Taxonomy" id="33528"/>
    <lineage>
        <taxon>Eukaryota</taxon>
        <taxon>Metazoa</taxon>
        <taxon>Chordata</taxon>
        <taxon>Craniata</taxon>
        <taxon>Vertebrata</taxon>
        <taxon>Euteleostomi</taxon>
        <taxon>Actinopterygii</taxon>
        <taxon>Neopterygii</taxon>
        <taxon>Teleostei</taxon>
        <taxon>Neoteleostei</taxon>
        <taxon>Acanthomorphata</taxon>
        <taxon>Ovalentaria</taxon>
        <taxon>Atherinomorphae</taxon>
        <taxon>Cyprinodontiformes</taxon>
        <taxon>Poeciliidae</taxon>
        <taxon>Poeciliinae</taxon>
        <taxon>Gambusia</taxon>
    </lineage>
</organism>
<dbReference type="EMBL" id="NHOQ01000682">
    <property type="protein sequence ID" value="PWA29070.1"/>
    <property type="molecule type" value="Genomic_DNA"/>
</dbReference>
<keyword evidence="4" id="KW-1185">Reference proteome</keyword>
<feature type="compositionally biased region" description="Basic and acidic residues" evidence="1">
    <location>
        <begin position="353"/>
        <end position="364"/>
    </location>
</feature>
<name>A0A315VZG9_GAMAF</name>
<feature type="region of interest" description="Disordered" evidence="1">
    <location>
        <begin position="164"/>
        <end position="187"/>
    </location>
</feature>
<proteinExistence type="predicted"/>
<sequence>MTAKATDMAPAASLQAPVLWVSGGNRLPYITNFSTNKVKGKPKTHKLCSSHLDHYPNALTLVATRAEVTWQLDPPVGPSGSRAMTQTPARPEEDVLEEAMTDGFLVEHFSGPSFTTEPPKINTTVQTSQQPSLEILSEGSGFYPTSTTESHETTTTNLQTFFVDPTEGSGFLGTSTSPTTETPEITRTISPSPQVTFETPVEGSSFTEFPTTESSTTIQQTSTDFLADGNGDSSFFSLDPTTTSPSASTESTHTSTEEFVELPSIEDPLMSLGRSFSRGLGANQEEVFTDGVSTKQVHHPFESTEDGGMHKGHNTPDWIIILGFLVGLAALVALCAAIATRDKWNGPQQTSETSEKKTNASNQKRELEMQTFLHKEEPKENGMETEYTFSIMKAVFVYNSQQPINSDQEAYVLSGETHCCENQKHGHKSCTGNTGSSNTGQATFSPHSDYLAPVQVNPIHLSDKDGRHCLIERRTVHVNGGPHREDKAWKTMALDHEELGSNQIEVLR</sequence>
<feature type="compositionally biased region" description="Polar residues" evidence="1">
    <location>
        <begin position="231"/>
        <end position="240"/>
    </location>
</feature>
<feature type="region of interest" description="Disordered" evidence="1">
    <location>
        <begin position="345"/>
        <end position="364"/>
    </location>
</feature>
<comment type="caution">
    <text evidence="3">The sequence shown here is derived from an EMBL/GenBank/DDBJ whole genome shotgun (WGS) entry which is preliminary data.</text>
</comment>
<feature type="non-terminal residue" evidence="3">
    <location>
        <position position="508"/>
    </location>
</feature>
<keyword evidence="2" id="KW-0812">Transmembrane</keyword>
<evidence type="ECO:0000256" key="1">
    <source>
        <dbReference type="SAM" id="MobiDB-lite"/>
    </source>
</evidence>
<gene>
    <name evidence="3" type="ORF">CCH79_00006280</name>
</gene>
<feature type="region of interest" description="Disordered" evidence="1">
    <location>
        <begin position="230"/>
        <end position="258"/>
    </location>
</feature>